<sequence>MSSKFFSNFWLKISIKFWILFISVSISSIFSNPYIFWISSFFSSSEHKNSSLILISLFKSFFSFSMSCNSGLNSLFIIFSVSSTLSLNFIQIFLS</sequence>
<keyword evidence="1" id="KW-0472">Membrane</keyword>
<keyword evidence="1" id="KW-0812">Transmembrane</keyword>
<feature type="transmembrane region" description="Helical" evidence="1">
    <location>
        <begin position="15"/>
        <end position="37"/>
    </location>
</feature>
<comment type="caution">
    <text evidence="2">The sequence shown here is derived from an EMBL/GenBank/DDBJ whole genome shotgun (WGS) entry which is preliminary data.</text>
</comment>
<name>A0AAU9J2K6_9CILI</name>
<gene>
    <name evidence="2" type="ORF">BSTOLATCC_MIC14713</name>
</gene>
<keyword evidence="3" id="KW-1185">Reference proteome</keyword>
<dbReference type="Proteomes" id="UP001162131">
    <property type="component" value="Unassembled WGS sequence"/>
</dbReference>
<organism evidence="2 3">
    <name type="scientific">Blepharisma stoltei</name>
    <dbReference type="NCBI Taxonomy" id="1481888"/>
    <lineage>
        <taxon>Eukaryota</taxon>
        <taxon>Sar</taxon>
        <taxon>Alveolata</taxon>
        <taxon>Ciliophora</taxon>
        <taxon>Postciliodesmatophora</taxon>
        <taxon>Heterotrichea</taxon>
        <taxon>Heterotrichida</taxon>
        <taxon>Blepharismidae</taxon>
        <taxon>Blepharisma</taxon>
    </lineage>
</organism>
<feature type="transmembrane region" description="Helical" evidence="1">
    <location>
        <begin position="72"/>
        <end position="94"/>
    </location>
</feature>
<proteinExistence type="predicted"/>
<dbReference type="AlphaFoldDB" id="A0AAU9J2K6"/>
<dbReference type="EMBL" id="CAJZBQ010000014">
    <property type="protein sequence ID" value="CAG9315971.1"/>
    <property type="molecule type" value="Genomic_DNA"/>
</dbReference>
<reference evidence="2" key="1">
    <citation type="submission" date="2021-09" db="EMBL/GenBank/DDBJ databases">
        <authorList>
            <consortium name="AG Swart"/>
            <person name="Singh M."/>
            <person name="Singh A."/>
            <person name="Seah K."/>
            <person name="Emmerich C."/>
        </authorList>
    </citation>
    <scope>NUCLEOTIDE SEQUENCE</scope>
    <source>
        <strain evidence="2">ATCC30299</strain>
    </source>
</reference>
<accession>A0AAU9J2K6</accession>
<protein>
    <submittedName>
        <fullName evidence="2">Uncharacterized protein</fullName>
    </submittedName>
</protein>
<evidence type="ECO:0000313" key="3">
    <source>
        <dbReference type="Proteomes" id="UP001162131"/>
    </source>
</evidence>
<evidence type="ECO:0000313" key="2">
    <source>
        <dbReference type="EMBL" id="CAG9315971.1"/>
    </source>
</evidence>
<evidence type="ECO:0000256" key="1">
    <source>
        <dbReference type="SAM" id="Phobius"/>
    </source>
</evidence>
<keyword evidence="1" id="KW-1133">Transmembrane helix</keyword>